<dbReference type="EMBL" id="AAGQUS010000030">
    <property type="protein sequence ID" value="EBQ9949831.1"/>
    <property type="molecule type" value="Genomic_DNA"/>
</dbReference>
<name>A0A5J0J4A8_SALON</name>
<gene>
    <name evidence="1" type="ORF">DNI86_22325</name>
</gene>
<organism evidence="1">
    <name type="scientific">Salmonella oranienberg</name>
    <dbReference type="NCBI Taxonomy" id="28147"/>
    <lineage>
        <taxon>Bacteria</taxon>
        <taxon>Pseudomonadati</taxon>
        <taxon>Pseudomonadota</taxon>
        <taxon>Gammaproteobacteria</taxon>
        <taxon>Enterobacterales</taxon>
        <taxon>Enterobacteriaceae</taxon>
        <taxon>Salmonella</taxon>
    </lineage>
</organism>
<comment type="caution">
    <text evidence="1">The sequence shown here is derived from an EMBL/GenBank/DDBJ whole genome shotgun (WGS) entry which is preliminary data.</text>
</comment>
<accession>A0A5J0J4A8</accession>
<evidence type="ECO:0008006" key="2">
    <source>
        <dbReference type="Google" id="ProtNLM"/>
    </source>
</evidence>
<reference evidence="1" key="1">
    <citation type="submission" date="2018-06" db="EMBL/GenBank/DDBJ databases">
        <authorList>
            <person name="Ashton P.M."/>
            <person name="Dallman T."/>
            <person name="Nair S."/>
            <person name="De Pinna E."/>
            <person name="Peters T."/>
            <person name="Grant K."/>
        </authorList>
    </citation>
    <scope>NUCLEOTIDE SEQUENCE</scope>
    <source>
        <strain evidence="1">421582</strain>
    </source>
</reference>
<protein>
    <recommendedName>
        <fullName evidence="2">Lipoprotein</fullName>
    </recommendedName>
</protein>
<sequence length="119" mass="12969">MKKIIFALAVIVSAVVISGCDDHQKVTDSFSGQWKAVSKADGSALPPKYSSVMNITCSEAACHIINKKKSVLSDDELVSNSDWNIKDGSTLMKGNGIASIYIKDNKLIANDVMYERQKE</sequence>
<evidence type="ECO:0000313" key="1">
    <source>
        <dbReference type="EMBL" id="EBQ9949831.1"/>
    </source>
</evidence>
<dbReference type="AlphaFoldDB" id="A0A5J0J4A8"/>
<proteinExistence type="predicted"/>
<dbReference type="PROSITE" id="PS51257">
    <property type="entry name" value="PROKAR_LIPOPROTEIN"/>
    <property type="match status" value="1"/>
</dbReference>